<evidence type="ECO:0000256" key="2">
    <source>
        <dbReference type="ARBA" id="ARBA00022692"/>
    </source>
</evidence>
<dbReference type="InterPro" id="IPR011701">
    <property type="entry name" value="MFS"/>
</dbReference>
<evidence type="ECO:0000256" key="3">
    <source>
        <dbReference type="ARBA" id="ARBA00022989"/>
    </source>
</evidence>
<dbReference type="EMBL" id="JH226136">
    <property type="protein sequence ID" value="EHY60232.1"/>
    <property type="molecule type" value="Genomic_DNA"/>
</dbReference>
<keyword evidence="4 5" id="KW-0472">Membrane</keyword>
<dbReference type="GO" id="GO:0016020">
    <property type="term" value="C:membrane"/>
    <property type="evidence" value="ECO:0007669"/>
    <property type="project" value="UniProtKB-SubCell"/>
</dbReference>
<dbReference type="GO" id="GO:0022857">
    <property type="term" value="F:transmembrane transporter activity"/>
    <property type="evidence" value="ECO:0007669"/>
    <property type="project" value="InterPro"/>
</dbReference>
<comment type="subcellular location">
    <subcellularLocation>
        <location evidence="1">Membrane</location>
        <topology evidence="1">Multi-pass membrane protein</topology>
    </subcellularLocation>
</comment>
<dbReference type="RefSeq" id="XP_009160693.1">
    <property type="nucleotide sequence ID" value="XM_009162445.1"/>
</dbReference>
<dbReference type="Proteomes" id="UP000007304">
    <property type="component" value="Unassembled WGS sequence"/>
</dbReference>
<evidence type="ECO:0000256" key="4">
    <source>
        <dbReference type="ARBA" id="ARBA00023136"/>
    </source>
</evidence>
<gene>
    <name evidence="7" type="ORF">HMPREF1120_08200</name>
</gene>
<dbReference type="HOGENOM" id="CLU_008455_1_3_1"/>
<keyword evidence="7" id="KW-0418">Kinase</keyword>
<keyword evidence="7" id="KW-0808">Transferase</keyword>
<feature type="transmembrane region" description="Helical" evidence="5">
    <location>
        <begin position="102"/>
        <end position="119"/>
    </location>
</feature>
<feature type="transmembrane region" description="Helical" evidence="5">
    <location>
        <begin position="291"/>
        <end position="316"/>
    </location>
</feature>
<accession>H6C805</accession>
<dbReference type="InParanoid" id="H6C805"/>
<dbReference type="STRING" id="858893.H6C805"/>
<dbReference type="InterPro" id="IPR020846">
    <property type="entry name" value="MFS_dom"/>
</dbReference>
<organism evidence="7 8">
    <name type="scientific">Exophiala dermatitidis (strain ATCC 34100 / CBS 525.76 / NIH/UT8656)</name>
    <name type="common">Black yeast</name>
    <name type="synonym">Wangiella dermatitidis</name>
    <dbReference type="NCBI Taxonomy" id="858893"/>
    <lineage>
        <taxon>Eukaryota</taxon>
        <taxon>Fungi</taxon>
        <taxon>Dikarya</taxon>
        <taxon>Ascomycota</taxon>
        <taxon>Pezizomycotina</taxon>
        <taxon>Eurotiomycetes</taxon>
        <taxon>Chaetothyriomycetidae</taxon>
        <taxon>Chaetothyriales</taxon>
        <taxon>Herpotrichiellaceae</taxon>
        <taxon>Exophiala</taxon>
    </lineage>
</organism>
<evidence type="ECO:0000256" key="1">
    <source>
        <dbReference type="ARBA" id="ARBA00004141"/>
    </source>
</evidence>
<dbReference type="OMA" id="APLMDYW"/>
<keyword evidence="8" id="KW-1185">Reference proteome</keyword>
<dbReference type="Pfam" id="PF07690">
    <property type="entry name" value="MFS_1"/>
    <property type="match status" value="1"/>
</dbReference>
<feature type="transmembrane region" description="Helical" evidence="5">
    <location>
        <begin position="219"/>
        <end position="243"/>
    </location>
</feature>
<proteinExistence type="predicted"/>
<keyword evidence="2 5" id="KW-0812">Transmembrane</keyword>
<reference evidence="7" key="1">
    <citation type="submission" date="2011-07" db="EMBL/GenBank/DDBJ databases">
        <title>The Genome Sequence of Exophiala (Wangiella) dermatitidis NIH/UT8656.</title>
        <authorList>
            <consortium name="The Broad Institute Genome Sequencing Platform"/>
            <person name="Cuomo C."/>
            <person name="Wang Z."/>
            <person name="Hunicke-Smith S."/>
            <person name="Szanislo P.J."/>
            <person name="Earl A."/>
            <person name="Young S.K."/>
            <person name="Zeng Q."/>
            <person name="Gargeya S."/>
            <person name="Fitzgerald M."/>
            <person name="Haas B."/>
            <person name="Abouelleil A."/>
            <person name="Alvarado L."/>
            <person name="Arachchi H.M."/>
            <person name="Berlin A."/>
            <person name="Brown A."/>
            <person name="Chapman S.B."/>
            <person name="Chen Z."/>
            <person name="Dunbar C."/>
            <person name="Freedman E."/>
            <person name="Gearin G."/>
            <person name="Gellesch M."/>
            <person name="Goldberg J."/>
            <person name="Griggs A."/>
            <person name="Gujja S."/>
            <person name="Heiman D."/>
            <person name="Howarth C."/>
            <person name="Larson L."/>
            <person name="Lui A."/>
            <person name="MacDonald P.J.P."/>
            <person name="Montmayeur A."/>
            <person name="Murphy C."/>
            <person name="Neiman D."/>
            <person name="Pearson M."/>
            <person name="Priest M."/>
            <person name="Roberts A."/>
            <person name="Saif S."/>
            <person name="Shea T."/>
            <person name="Shenoy N."/>
            <person name="Sisk P."/>
            <person name="Stolte C."/>
            <person name="Sykes S."/>
            <person name="Wortman J."/>
            <person name="Nusbaum C."/>
            <person name="Birren B."/>
        </authorList>
    </citation>
    <scope>NUCLEOTIDE SEQUENCE</scope>
    <source>
        <strain evidence="7">NIH/UT8656</strain>
    </source>
</reference>
<evidence type="ECO:0000313" key="7">
    <source>
        <dbReference type="EMBL" id="EHY60232.1"/>
    </source>
</evidence>
<keyword evidence="3 5" id="KW-1133">Transmembrane helix</keyword>
<feature type="transmembrane region" description="Helical" evidence="5">
    <location>
        <begin position="428"/>
        <end position="445"/>
    </location>
</feature>
<dbReference type="InterPro" id="IPR036259">
    <property type="entry name" value="MFS_trans_sf"/>
</dbReference>
<feature type="transmembrane region" description="Helical" evidence="5">
    <location>
        <begin position="336"/>
        <end position="356"/>
    </location>
</feature>
<evidence type="ECO:0000259" key="6">
    <source>
        <dbReference type="PROSITE" id="PS50850"/>
    </source>
</evidence>
<dbReference type="AlphaFoldDB" id="H6C805"/>
<feature type="transmembrane region" description="Helical" evidence="5">
    <location>
        <begin position="156"/>
        <end position="178"/>
    </location>
</feature>
<feature type="transmembrane region" description="Helical" evidence="5">
    <location>
        <begin position="190"/>
        <end position="213"/>
    </location>
</feature>
<dbReference type="SUPFAM" id="SSF103473">
    <property type="entry name" value="MFS general substrate transporter"/>
    <property type="match status" value="1"/>
</dbReference>
<dbReference type="VEuPathDB" id="FungiDB:HMPREF1120_08200"/>
<feature type="transmembrane region" description="Helical" evidence="5">
    <location>
        <begin position="451"/>
        <end position="473"/>
    </location>
</feature>
<dbReference type="PROSITE" id="PS50850">
    <property type="entry name" value="MFS"/>
    <property type="match status" value="1"/>
</dbReference>
<feature type="domain" description="Major facilitator superfamily (MFS) profile" evidence="6">
    <location>
        <begin position="65"/>
        <end position="487"/>
    </location>
</feature>
<protein>
    <submittedName>
        <fullName evidence="7">Mitogen-activated protein kinase kinase kinase</fullName>
    </submittedName>
</protein>
<name>H6C805_EXODN</name>
<evidence type="ECO:0000313" key="8">
    <source>
        <dbReference type="Proteomes" id="UP000007304"/>
    </source>
</evidence>
<dbReference type="PANTHER" id="PTHR23502">
    <property type="entry name" value="MAJOR FACILITATOR SUPERFAMILY"/>
    <property type="match status" value="1"/>
</dbReference>
<sequence>MADNREHECQEKAVKVELGGDPQLSTADISPPATDDDINQYLVRFDEAFHCGNPQDWSLARKWAVTSVLSVTGFNRILVSTIMAPALSSIAVEFHMNQVESVMGLSAYLLATAFGPLVIGPLSELYGRQPVLHTTNVWFLLWNVVCGFAPNKGVLIAARFLSGFGASAVYVLASGVLGDVWRADQRGRSLGLYNLLPLLAASVGPILGGIITQATTWQWIFWSTSMVQGAMIIFSILLFRATYAPLILRKRARQLRTSTGEQRYHSATEKLTEGRTATWILRRSLTRPMRLLASHPIVQIQAVVSGFSYGITYLLISIYSDLWKTRYHESTATSGIHYIAMCLGEICSALIAGTLMDVTYRRLQAKAGGEGRPEGVSPSPNDSGLIAHLGGLSHVRLGCPGLHILAGRRHRERSLVLRLQCLQPGAQLVRSLTAFGFPLFAPSMYEAIGYGWGNTLLALVAVTLCLPTPFVLWRYGCQLRERARDSF</sequence>
<dbReference type="GeneID" id="20312839"/>
<dbReference type="Gene3D" id="1.20.1250.20">
    <property type="entry name" value="MFS general substrate transporter like domains"/>
    <property type="match status" value="1"/>
</dbReference>
<dbReference type="eggNOG" id="KOG0255">
    <property type="taxonomic scope" value="Eukaryota"/>
</dbReference>
<dbReference type="PANTHER" id="PTHR23502:SF60">
    <property type="entry name" value="MAJOR FACILITATOR SUPERFAMILY (MFS) PROFILE DOMAIN-CONTAINING PROTEIN-RELATED"/>
    <property type="match status" value="1"/>
</dbReference>
<dbReference type="GO" id="GO:0016301">
    <property type="term" value="F:kinase activity"/>
    <property type="evidence" value="ECO:0007669"/>
    <property type="project" value="UniProtKB-KW"/>
</dbReference>
<evidence type="ECO:0000256" key="5">
    <source>
        <dbReference type="SAM" id="Phobius"/>
    </source>
</evidence>